<keyword evidence="2" id="KW-1185">Reference proteome</keyword>
<reference evidence="1 2" key="1">
    <citation type="journal article" date="2019" name="Int. J. Syst. Evol. Microbiol.">
        <title>The Global Catalogue of Microorganisms (GCM) 10K type strain sequencing project: providing services to taxonomists for standard genome sequencing and annotation.</title>
        <authorList>
            <consortium name="The Broad Institute Genomics Platform"/>
            <consortium name="The Broad Institute Genome Sequencing Center for Infectious Disease"/>
            <person name="Wu L."/>
            <person name="Ma J."/>
        </authorList>
    </citation>
    <scope>NUCLEOTIDE SEQUENCE [LARGE SCALE GENOMIC DNA]</scope>
    <source>
        <strain evidence="1 2">JCM 15933</strain>
    </source>
</reference>
<evidence type="ECO:0000313" key="1">
    <source>
        <dbReference type="EMBL" id="GAA1500671.1"/>
    </source>
</evidence>
<comment type="caution">
    <text evidence="1">The sequence shown here is derived from an EMBL/GenBank/DDBJ whole genome shotgun (WGS) entry which is preliminary data.</text>
</comment>
<dbReference type="EMBL" id="BAAAQD010000001">
    <property type="protein sequence ID" value="GAA1500671.1"/>
    <property type="molecule type" value="Genomic_DNA"/>
</dbReference>
<gene>
    <name evidence="1" type="ORF">GCM10009827_007150</name>
</gene>
<accession>A0ABN1ZL73</accession>
<dbReference type="Proteomes" id="UP001501470">
    <property type="component" value="Unassembled WGS sequence"/>
</dbReference>
<evidence type="ECO:0000313" key="2">
    <source>
        <dbReference type="Proteomes" id="UP001501470"/>
    </source>
</evidence>
<organism evidence="1 2">
    <name type="scientific">Dactylosporangium maewongense</name>
    <dbReference type="NCBI Taxonomy" id="634393"/>
    <lineage>
        <taxon>Bacteria</taxon>
        <taxon>Bacillati</taxon>
        <taxon>Actinomycetota</taxon>
        <taxon>Actinomycetes</taxon>
        <taxon>Micromonosporales</taxon>
        <taxon>Micromonosporaceae</taxon>
        <taxon>Dactylosporangium</taxon>
    </lineage>
</organism>
<proteinExistence type="predicted"/>
<name>A0ABN1ZL73_9ACTN</name>
<sequence length="50" mass="5569">MSRWGGRAGKLAPGLLFVAAMVALFQRWEVVFWVCAGATVLSQYTTIHRD</sequence>
<dbReference type="RefSeq" id="WP_344499414.1">
    <property type="nucleotide sequence ID" value="NZ_BAAAQD010000001.1"/>
</dbReference>
<protein>
    <submittedName>
        <fullName evidence="1">Uncharacterized protein</fullName>
    </submittedName>
</protein>